<evidence type="ECO:0000313" key="13">
    <source>
        <dbReference type="EMBL" id="PJA20001.1"/>
    </source>
</evidence>
<evidence type="ECO:0000256" key="4">
    <source>
        <dbReference type="ARBA" id="ARBA00022705"/>
    </source>
</evidence>
<evidence type="ECO:0000256" key="8">
    <source>
        <dbReference type="ARBA" id="ARBA00022842"/>
    </source>
</evidence>
<dbReference type="GO" id="GO:0006260">
    <property type="term" value="P:DNA replication"/>
    <property type="evidence" value="ECO:0007669"/>
    <property type="project" value="UniProtKB-KW"/>
</dbReference>
<dbReference type="Pfam" id="PF00293">
    <property type="entry name" value="NUDIX"/>
    <property type="match status" value="1"/>
</dbReference>
<dbReference type="GO" id="GO:0035539">
    <property type="term" value="F:8-oxo-7,8-dihydrodeoxyguanosine triphosphate pyrophosphatase activity"/>
    <property type="evidence" value="ECO:0007669"/>
    <property type="project" value="UniProtKB-EC"/>
</dbReference>
<organism evidence="13 14">
    <name type="scientific">Candidatus Berkelbacteria bacterium CG_4_10_14_0_2_um_filter_35_9_33_12</name>
    <dbReference type="NCBI Taxonomy" id="1974499"/>
    <lineage>
        <taxon>Bacteria</taxon>
        <taxon>Candidatus Berkelbacteria</taxon>
    </lineage>
</organism>
<comment type="caution">
    <text evidence="13">The sequence shown here is derived from an EMBL/GenBank/DDBJ whole genome shotgun (WGS) entry which is preliminary data.</text>
</comment>
<dbReference type="EC" id="3.6.1.55" evidence="11"/>
<dbReference type="GO" id="GO:0006281">
    <property type="term" value="P:DNA repair"/>
    <property type="evidence" value="ECO:0007669"/>
    <property type="project" value="UniProtKB-KW"/>
</dbReference>
<evidence type="ECO:0000259" key="12">
    <source>
        <dbReference type="PROSITE" id="PS51462"/>
    </source>
</evidence>
<evidence type="ECO:0000256" key="5">
    <source>
        <dbReference type="ARBA" id="ARBA00022723"/>
    </source>
</evidence>
<dbReference type="SUPFAM" id="SSF55811">
    <property type="entry name" value="Nudix"/>
    <property type="match status" value="1"/>
</dbReference>
<sequence length="119" mass="13258">MSDQIDISKLHSVIVNAVVEKDGKILISQRSFDEGHEGGKWTIPGGKIDKTERNIFNIVEKTCAREVDEKTGIKIKEDVQLITNNTFIRSNGQHVIALICLCHWESGEALTLKDTIGVK</sequence>
<dbReference type="GO" id="GO:0046872">
    <property type="term" value="F:metal ion binding"/>
    <property type="evidence" value="ECO:0007669"/>
    <property type="project" value="UniProtKB-KW"/>
</dbReference>
<evidence type="ECO:0000313" key="14">
    <source>
        <dbReference type="Proteomes" id="UP000230137"/>
    </source>
</evidence>
<dbReference type="InterPro" id="IPR000086">
    <property type="entry name" value="NUDIX_hydrolase_dom"/>
</dbReference>
<keyword evidence="9" id="KW-0234">DNA repair</keyword>
<dbReference type="PANTHER" id="PTHR47707">
    <property type="entry name" value="8-OXO-DGTP DIPHOSPHATASE"/>
    <property type="match status" value="1"/>
</dbReference>
<dbReference type="InterPro" id="IPR047127">
    <property type="entry name" value="MutT-like"/>
</dbReference>
<dbReference type="Proteomes" id="UP000230137">
    <property type="component" value="Unassembled WGS sequence"/>
</dbReference>
<keyword evidence="5" id="KW-0479">Metal-binding</keyword>
<reference evidence="14" key="1">
    <citation type="submission" date="2017-09" db="EMBL/GenBank/DDBJ databases">
        <title>Depth-based differentiation of microbial function through sediment-hosted aquifers and enrichment of novel symbionts in the deep terrestrial subsurface.</title>
        <authorList>
            <person name="Probst A.J."/>
            <person name="Ladd B."/>
            <person name="Jarett J.K."/>
            <person name="Geller-Mcgrath D.E."/>
            <person name="Sieber C.M.K."/>
            <person name="Emerson J.B."/>
            <person name="Anantharaman K."/>
            <person name="Thomas B.C."/>
            <person name="Malmstrom R."/>
            <person name="Stieglmeier M."/>
            <person name="Klingl A."/>
            <person name="Woyke T."/>
            <person name="Ryan C.M."/>
            <person name="Banfield J.F."/>
        </authorList>
    </citation>
    <scope>NUCLEOTIDE SEQUENCE [LARGE SCALE GENOMIC DNA]</scope>
</reference>
<comment type="catalytic activity">
    <reaction evidence="10">
        <text>8-oxo-dGTP + H2O = 8-oxo-dGMP + diphosphate + H(+)</text>
        <dbReference type="Rhea" id="RHEA:31575"/>
        <dbReference type="ChEBI" id="CHEBI:15377"/>
        <dbReference type="ChEBI" id="CHEBI:15378"/>
        <dbReference type="ChEBI" id="CHEBI:33019"/>
        <dbReference type="ChEBI" id="CHEBI:63224"/>
        <dbReference type="ChEBI" id="CHEBI:77896"/>
        <dbReference type="EC" id="3.6.1.55"/>
    </reaction>
</comment>
<evidence type="ECO:0000256" key="6">
    <source>
        <dbReference type="ARBA" id="ARBA00022763"/>
    </source>
</evidence>
<protein>
    <recommendedName>
        <fullName evidence="11">8-oxo-dGTP diphosphatase</fullName>
        <ecNumber evidence="11">3.6.1.55</ecNumber>
    </recommendedName>
</protein>
<dbReference type="EMBL" id="PFQF01000044">
    <property type="protein sequence ID" value="PJA20001.1"/>
    <property type="molecule type" value="Genomic_DNA"/>
</dbReference>
<keyword evidence="4" id="KW-0235">DNA replication</keyword>
<keyword evidence="6" id="KW-0227">DNA damage</keyword>
<evidence type="ECO:0000256" key="2">
    <source>
        <dbReference type="ARBA" id="ARBA00005582"/>
    </source>
</evidence>
<evidence type="ECO:0000256" key="7">
    <source>
        <dbReference type="ARBA" id="ARBA00022801"/>
    </source>
</evidence>
<dbReference type="GO" id="GO:0044716">
    <property type="term" value="F:8-oxo-GDP phosphatase activity"/>
    <property type="evidence" value="ECO:0007669"/>
    <property type="project" value="TreeGrafter"/>
</dbReference>
<dbReference type="InterPro" id="IPR015797">
    <property type="entry name" value="NUDIX_hydrolase-like_dom_sf"/>
</dbReference>
<keyword evidence="8" id="KW-0460">Magnesium</keyword>
<dbReference type="GO" id="GO:0044715">
    <property type="term" value="F:8-oxo-dGDP phosphatase activity"/>
    <property type="evidence" value="ECO:0007669"/>
    <property type="project" value="TreeGrafter"/>
</dbReference>
<dbReference type="AlphaFoldDB" id="A0A2M7W3E3"/>
<evidence type="ECO:0000256" key="11">
    <source>
        <dbReference type="ARBA" id="ARBA00038905"/>
    </source>
</evidence>
<feature type="domain" description="Nudix hydrolase" evidence="12">
    <location>
        <begin position="9"/>
        <end position="119"/>
    </location>
</feature>
<name>A0A2M7W3E3_9BACT</name>
<proteinExistence type="inferred from homology"/>
<evidence type="ECO:0000256" key="3">
    <source>
        <dbReference type="ARBA" id="ARBA00022457"/>
    </source>
</evidence>
<gene>
    <name evidence="13" type="ORF">COX60_03155</name>
</gene>
<dbReference type="GO" id="GO:0008413">
    <property type="term" value="F:8-oxo-7,8-dihydroguanosine triphosphate pyrophosphatase activity"/>
    <property type="evidence" value="ECO:0007669"/>
    <property type="project" value="TreeGrafter"/>
</dbReference>
<evidence type="ECO:0000256" key="10">
    <source>
        <dbReference type="ARBA" id="ARBA00035861"/>
    </source>
</evidence>
<keyword evidence="3" id="KW-0515">Mutator protein</keyword>
<evidence type="ECO:0000256" key="1">
    <source>
        <dbReference type="ARBA" id="ARBA00001946"/>
    </source>
</evidence>
<accession>A0A2M7W3E3</accession>
<keyword evidence="7" id="KW-0378">Hydrolase</keyword>
<evidence type="ECO:0000256" key="9">
    <source>
        <dbReference type="ARBA" id="ARBA00023204"/>
    </source>
</evidence>
<dbReference type="PROSITE" id="PS51462">
    <property type="entry name" value="NUDIX"/>
    <property type="match status" value="1"/>
</dbReference>
<comment type="similarity">
    <text evidence="2">Belongs to the Nudix hydrolase family.</text>
</comment>
<comment type="cofactor">
    <cofactor evidence="1">
        <name>Mg(2+)</name>
        <dbReference type="ChEBI" id="CHEBI:18420"/>
    </cofactor>
</comment>
<dbReference type="PANTHER" id="PTHR47707:SF1">
    <property type="entry name" value="NUDIX HYDROLASE FAMILY PROTEIN"/>
    <property type="match status" value="1"/>
</dbReference>
<dbReference type="Gene3D" id="3.90.79.10">
    <property type="entry name" value="Nucleoside Triphosphate Pyrophosphohydrolase"/>
    <property type="match status" value="1"/>
</dbReference>